<accession>A0A975F354</accession>
<dbReference type="InterPro" id="IPR036680">
    <property type="entry name" value="SPOR-like_sf"/>
</dbReference>
<dbReference type="KEGG" id="tpav:HRQ91_03390"/>
<sequence>MEQKKILWIIAATGVFLLVVIGAAIILYSPSNYPAPAVASLHVPVQPAPGAQPTAQVQTPTDPSSTEFVPRNTYPEAPSGQLQGQDRLQQIGELTVISGTTNVYGVNAPDRATTIDLNTLKNMDEKNGYAAQTIPETPTDPVVDSNKTVSKAVDRADNVKTQKPAVSAKTPVKPAPAKTGSASSTAAGKAKPVTKSTVKAASPAPKYWVQAAAFSTKKSADNAREILSENKIQAEIFTYTDSKKQVVYRVRIGPYTTKSEAEYWKNKIVQIEQFKDSKAYITDSSAAK</sequence>
<keyword evidence="5" id="KW-1185">Reference proteome</keyword>
<dbReference type="GO" id="GO:0030428">
    <property type="term" value="C:cell septum"/>
    <property type="evidence" value="ECO:0007669"/>
    <property type="project" value="TreeGrafter"/>
</dbReference>
<evidence type="ECO:0000256" key="2">
    <source>
        <dbReference type="SAM" id="Phobius"/>
    </source>
</evidence>
<dbReference type="Gene3D" id="3.30.70.1070">
    <property type="entry name" value="Sporulation related repeat"/>
    <property type="match status" value="1"/>
</dbReference>
<feature type="domain" description="SPOR" evidence="3">
    <location>
        <begin position="201"/>
        <end position="281"/>
    </location>
</feature>
<dbReference type="GO" id="GO:0032506">
    <property type="term" value="P:cytokinetic process"/>
    <property type="evidence" value="ECO:0007669"/>
    <property type="project" value="TreeGrafter"/>
</dbReference>
<feature type="compositionally biased region" description="Low complexity" evidence="1">
    <location>
        <begin position="175"/>
        <end position="189"/>
    </location>
</feature>
<dbReference type="Pfam" id="PF05036">
    <property type="entry name" value="SPOR"/>
    <property type="match status" value="1"/>
</dbReference>
<dbReference type="PANTHER" id="PTHR38687">
    <property type="entry name" value="CELL DIVISION PROTEIN DEDD-RELATED"/>
    <property type="match status" value="1"/>
</dbReference>
<feature type="compositionally biased region" description="Polar residues" evidence="1">
    <location>
        <begin position="53"/>
        <end position="67"/>
    </location>
</feature>
<dbReference type="GO" id="GO:0032153">
    <property type="term" value="C:cell division site"/>
    <property type="evidence" value="ECO:0007669"/>
    <property type="project" value="TreeGrafter"/>
</dbReference>
<dbReference type="GO" id="GO:0042834">
    <property type="term" value="F:peptidoglycan binding"/>
    <property type="evidence" value="ECO:0007669"/>
    <property type="project" value="InterPro"/>
</dbReference>
<dbReference type="InterPro" id="IPR007730">
    <property type="entry name" value="SPOR-like_dom"/>
</dbReference>
<dbReference type="InterPro" id="IPR052521">
    <property type="entry name" value="Cell_div_SPOR-domain"/>
</dbReference>
<keyword evidence="2" id="KW-1133">Transmembrane helix</keyword>
<dbReference type="AlphaFoldDB" id="A0A975F354"/>
<dbReference type="PROSITE" id="PS51724">
    <property type="entry name" value="SPOR"/>
    <property type="match status" value="1"/>
</dbReference>
<feature type="transmembrane region" description="Helical" evidence="2">
    <location>
        <begin position="7"/>
        <end position="28"/>
    </location>
</feature>
<feature type="region of interest" description="Disordered" evidence="1">
    <location>
        <begin position="161"/>
        <end position="189"/>
    </location>
</feature>
<proteinExistence type="predicted"/>
<protein>
    <submittedName>
        <fullName evidence="4">SPOR domain-containing protein</fullName>
    </submittedName>
</protein>
<reference evidence="4 5" key="1">
    <citation type="journal article" date="2021" name="Microbiol. Resour. Announc.">
        <title>Complete Genome Sequences of Three Human Oral Treponema parvum Isolates.</title>
        <authorList>
            <person name="Zeng H."/>
            <person name="Watt R.M."/>
        </authorList>
    </citation>
    <scope>NUCLEOTIDE SEQUENCE [LARGE SCALE GENOMIC DNA]</scope>
    <source>
        <strain evidence="4 5">ATCC 700770</strain>
    </source>
</reference>
<gene>
    <name evidence="4" type="ORF">HRQ91_03390</name>
</gene>
<dbReference type="SUPFAM" id="SSF110997">
    <property type="entry name" value="Sporulation related repeat"/>
    <property type="match status" value="1"/>
</dbReference>
<dbReference type="EMBL" id="CP054142">
    <property type="protein sequence ID" value="QTQ13577.1"/>
    <property type="molecule type" value="Genomic_DNA"/>
</dbReference>
<evidence type="ECO:0000313" key="5">
    <source>
        <dbReference type="Proteomes" id="UP000671908"/>
    </source>
</evidence>
<keyword evidence="2" id="KW-0472">Membrane</keyword>
<name>A0A975F354_9SPIR</name>
<evidence type="ECO:0000259" key="3">
    <source>
        <dbReference type="PROSITE" id="PS51724"/>
    </source>
</evidence>
<dbReference type="Proteomes" id="UP000671908">
    <property type="component" value="Chromosome"/>
</dbReference>
<dbReference type="PANTHER" id="PTHR38687:SF1">
    <property type="entry name" value="CELL DIVISION PROTEIN DEDD"/>
    <property type="match status" value="1"/>
</dbReference>
<organism evidence="4 5">
    <name type="scientific">Treponema parvum</name>
    <dbReference type="NCBI Taxonomy" id="138851"/>
    <lineage>
        <taxon>Bacteria</taxon>
        <taxon>Pseudomonadati</taxon>
        <taxon>Spirochaetota</taxon>
        <taxon>Spirochaetia</taxon>
        <taxon>Spirochaetales</taxon>
        <taxon>Treponemataceae</taxon>
        <taxon>Treponema</taxon>
    </lineage>
</organism>
<dbReference type="RefSeq" id="WP_210120266.1">
    <property type="nucleotide sequence ID" value="NZ_CP054142.1"/>
</dbReference>
<evidence type="ECO:0000256" key="1">
    <source>
        <dbReference type="SAM" id="MobiDB-lite"/>
    </source>
</evidence>
<keyword evidence="2" id="KW-0812">Transmembrane</keyword>
<evidence type="ECO:0000313" key="4">
    <source>
        <dbReference type="EMBL" id="QTQ13577.1"/>
    </source>
</evidence>
<feature type="region of interest" description="Disordered" evidence="1">
    <location>
        <begin position="49"/>
        <end position="82"/>
    </location>
</feature>